<dbReference type="PANTHER" id="PTHR20961:SF102">
    <property type="entry name" value="OS05G0391600 PROTEIN"/>
    <property type="match status" value="1"/>
</dbReference>
<dbReference type="InterPro" id="IPR007657">
    <property type="entry name" value="Glycosyltransferase_61"/>
</dbReference>
<gene>
    <name evidence="8" type="ORF">J5N97_014280</name>
</gene>
<evidence type="ECO:0000259" key="7">
    <source>
        <dbReference type="Pfam" id="PF04577"/>
    </source>
</evidence>
<keyword evidence="3" id="KW-0328">Glycosyltransferase</keyword>
<name>A0A9D5CS95_9LILI</name>
<organism evidence="8 9">
    <name type="scientific">Dioscorea zingiberensis</name>
    <dbReference type="NCBI Taxonomy" id="325984"/>
    <lineage>
        <taxon>Eukaryota</taxon>
        <taxon>Viridiplantae</taxon>
        <taxon>Streptophyta</taxon>
        <taxon>Embryophyta</taxon>
        <taxon>Tracheophyta</taxon>
        <taxon>Spermatophyta</taxon>
        <taxon>Magnoliopsida</taxon>
        <taxon>Liliopsida</taxon>
        <taxon>Dioscoreales</taxon>
        <taxon>Dioscoreaceae</taxon>
        <taxon>Dioscorea</taxon>
    </lineage>
</organism>
<keyword evidence="6" id="KW-1133">Transmembrane helix</keyword>
<evidence type="ECO:0000256" key="4">
    <source>
        <dbReference type="ARBA" id="ARBA00022679"/>
    </source>
</evidence>
<keyword evidence="5" id="KW-0325">Glycoprotein</keyword>
<feature type="transmembrane region" description="Helical" evidence="6">
    <location>
        <begin position="32"/>
        <end position="55"/>
    </location>
</feature>
<evidence type="ECO:0000313" key="9">
    <source>
        <dbReference type="Proteomes" id="UP001085076"/>
    </source>
</evidence>
<protein>
    <recommendedName>
        <fullName evidence="7">Glycosyltransferase 61 catalytic domain-containing protein</fullName>
    </recommendedName>
</protein>
<sequence>MVQRNRTKSSSSNSFHDIDHIRDHKHKQYLQFLLLRCLPLLLLMIFTAASMLRLLSLPAGALFVEEEEVRDHSKYSIRTHIPSSKAHQEIKTEAAAATASSPITCSALIDGTSRETVVDDGRAVLCCDRSHHRTDVCYMRGDIRTDPSTSSISVYGPVLEGLSWNSTTGPERIRPYTRKWETGVMNTIDEITLRAVPPSGPAAAAACEVDHGGVPGVVLSTGGYTGNVYHEFNDGLIPLYITTKRFEGEVVLVVLEYHSWWVTKYGTVLEKMSNYKLVDFAKDGRVHCFSELIVGLKIHGELTIDPQLIMPQGSKIGIHDFQALVNQGFGNSMQPQPSKEYCCSPKPKMAIFIRNKSRVILNLREVVRACQRAGFQVQILNPKRTTPLSEIHAALSSSQAMLAVHGAAVTHFLFMRPGSVLLQIVPLGLDWAAAEYYGEPARKLGLEYMEYKVAKHESSLSKEYDSHDPVLVNPSAITSKGWDETKKIYLEKQNVRLNIRRFSKVLSRAHSHACLSFTCKGGVTSL</sequence>
<evidence type="ECO:0000256" key="6">
    <source>
        <dbReference type="SAM" id="Phobius"/>
    </source>
</evidence>
<keyword evidence="6" id="KW-0812">Transmembrane</keyword>
<accession>A0A9D5CS95</accession>
<feature type="domain" description="Glycosyltransferase 61 catalytic" evidence="7">
    <location>
        <begin position="340"/>
        <end position="421"/>
    </location>
</feature>
<evidence type="ECO:0000256" key="2">
    <source>
        <dbReference type="ARBA" id="ARBA00004881"/>
    </source>
</evidence>
<dbReference type="GO" id="GO:0016763">
    <property type="term" value="F:pentosyltransferase activity"/>
    <property type="evidence" value="ECO:0007669"/>
    <property type="project" value="UniProtKB-ARBA"/>
</dbReference>
<proteinExistence type="predicted"/>
<evidence type="ECO:0000256" key="3">
    <source>
        <dbReference type="ARBA" id="ARBA00022676"/>
    </source>
</evidence>
<keyword evidence="6" id="KW-0472">Membrane</keyword>
<dbReference type="InterPro" id="IPR049625">
    <property type="entry name" value="Glyco_transf_61_cat"/>
</dbReference>
<comment type="subcellular location">
    <subcellularLocation>
        <location evidence="1">Golgi apparatus membrane</location>
        <topology evidence="1">Single-pass type II membrane protein</topology>
    </subcellularLocation>
</comment>
<dbReference type="Proteomes" id="UP001085076">
    <property type="component" value="Miscellaneous, Linkage group lg03"/>
</dbReference>
<comment type="pathway">
    <text evidence="2">Glycan metabolism.</text>
</comment>
<dbReference type="Pfam" id="PF04577">
    <property type="entry name" value="Glyco_transf_61"/>
    <property type="match status" value="1"/>
</dbReference>
<keyword evidence="9" id="KW-1185">Reference proteome</keyword>
<dbReference type="PANTHER" id="PTHR20961">
    <property type="entry name" value="GLYCOSYLTRANSFERASE"/>
    <property type="match status" value="1"/>
</dbReference>
<evidence type="ECO:0000256" key="1">
    <source>
        <dbReference type="ARBA" id="ARBA00004323"/>
    </source>
</evidence>
<dbReference type="GO" id="GO:0000139">
    <property type="term" value="C:Golgi membrane"/>
    <property type="evidence" value="ECO:0007669"/>
    <property type="project" value="UniProtKB-SubCell"/>
</dbReference>
<dbReference type="EMBL" id="JAGGNH010000003">
    <property type="protein sequence ID" value="KAJ0978806.1"/>
    <property type="molecule type" value="Genomic_DNA"/>
</dbReference>
<reference evidence="8" key="1">
    <citation type="submission" date="2021-03" db="EMBL/GenBank/DDBJ databases">
        <authorList>
            <person name="Li Z."/>
            <person name="Yang C."/>
        </authorList>
    </citation>
    <scope>NUCLEOTIDE SEQUENCE</scope>
    <source>
        <strain evidence="8">Dzin_1.0</strain>
        <tissue evidence="8">Leaf</tissue>
    </source>
</reference>
<reference evidence="8" key="2">
    <citation type="journal article" date="2022" name="Hortic Res">
        <title>The genome of Dioscorea zingiberensis sheds light on the biosynthesis, origin and evolution of the medicinally important diosgenin saponins.</title>
        <authorList>
            <person name="Li Y."/>
            <person name="Tan C."/>
            <person name="Li Z."/>
            <person name="Guo J."/>
            <person name="Li S."/>
            <person name="Chen X."/>
            <person name="Wang C."/>
            <person name="Dai X."/>
            <person name="Yang H."/>
            <person name="Song W."/>
            <person name="Hou L."/>
            <person name="Xu J."/>
            <person name="Tong Z."/>
            <person name="Xu A."/>
            <person name="Yuan X."/>
            <person name="Wang W."/>
            <person name="Yang Q."/>
            <person name="Chen L."/>
            <person name="Sun Z."/>
            <person name="Wang K."/>
            <person name="Pan B."/>
            <person name="Chen J."/>
            <person name="Bao Y."/>
            <person name="Liu F."/>
            <person name="Qi X."/>
            <person name="Gang D.R."/>
            <person name="Wen J."/>
            <person name="Li J."/>
        </authorList>
    </citation>
    <scope>NUCLEOTIDE SEQUENCE</scope>
    <source>
        <strain evidence="8">Dzin_1.0</strain>
    </source>
</reference>
<dbReference type="OrthoDB" id="529273at2759"/>
<evidence type="ECO:0000256" key="5">
    <source>
        <dbReference type="ARBA" id="ARBA00023180"/>
    </source>
</evidence>
<comment type="caution">
    <text evidence="8">The sequence shown here is derived from an EMBL/GenBank/DDBJ whole genome shotgun (WGS) entry which is preliminary data.</text>
</comment>
<evidence type="ECO:0000313" key="8">
    <source>
        <dbReference type="EMBL" id="KAJ0978806.1"/>
    </source>
</evidence>
<keyword evidence="4" id="KW-0808">Transferase</keyword>
<dbReference type="AlphaFoldDB" id="A0A9D5CS95"/>